<dbReference type="GO" id="GO:0020037">
    <property type="term" value="F:heme binding"/>
    <property type="evidence" value="ECO:0007669"/>
    <property type="project" value="InterPro"/>
</dbReference>
<dbReference type="EMBL" id="PKPP01009401">
    <property type="protein sequence ID" value="PWA48344.1"/>
    <property type="molecule type" value="Genomic_DNA"/>
</dbReference>
<comment type="caution">
    <text evidence="6">The sequence shown here is derived from an EMBL/GenBank/DDBJ whole genome shotgun (WGS) entry which is preliminary data.</text>
</comment>
<dbReference type="OrthoDB" id="1055148at2759"/>
<evidence type="ECO:0000256" key="2">
    <source>
        <dbReference type="ARBA" id="ARBA00022723"/>
    </source>
</evidence>
<evidence type="ECO:0000256" key="4">
    <source>
        <dbReference type="ARBA" id="ARBA00023004"/>
    </source>
</evidence>
<dbReference type="SUPFAM" id="SSF48264">
    <property type="entry name" value="Cytochrome P450"/>
    <property type="match status" value="1"/>
</dbReference>
<reference evidence="6 7" key="1">
    <citation type="journal article" date="2018" name="Mol. Plant">
        <title>The genome of Artemisia annua provides insight into the evolution of Asteraceae family and artemisinin biosynthesis.</title>
        <authorList>
            <person name="Shen Q."/>
            <person name="Zhang L."/>
            <person name="Liao Z."/>
            <person name="Wang S."/>
            <person name="Yan T."/>
            <person name="Shi P."/>
            <person name="Liu M."/>
            <person name="Fu X."/>
            <person name="Pan Q."/>
            <person name="Wang Y."/>
            <person name="Lv Z."/>
            <person name="Lu X."/>
            <person name="Zhang F."/>
            <person name="Jiang W."/>
            <person name="Ma Y."/>
            <person name="Chen M."/>
            <person name="Hao X."/>
            <person name="Li L."/>
            <person name="Tang Y."/>
            <person name="Lv G."/>
            <person name="Zhou Y."/>
            <person name="Sun X."/>
            <person name="Brodelius P.E."/>
            <person name="Rose J.K.C."/>
            <person name="Tang K."/>
        </authorList>
    </citation>
    <scope>NUCLEOTIDE SEQUENCE [LARGE SCALE GENOMIC DNA]</scope>
    <source>
        <strain evidence="7">cv. Huhao1</strain>
        <tissue evidence="6">Leaf</tissue>
    </source>
</reference>
<organism evidence="6 7">
    <name type="scientific">Artemisia annua</name>
    <name type="common">Sweet wormwood</name>
    <dbReference type="NCBI Taxonomy" id="35608"/>
    <lineage>
        <taxon>Eukaryota</taxon>
        <taxon>Viridiplantae</taxon>
        <taxon>Streptophyta</taxon>
        <taxon>Embryophyta</taxon>
        <taxon>Tracheophyta</taxon>
        <taxon>Spermatophyta</taxon>
        <taxon>Magnoliopsida</taxon>
        <taxon>eudicotyledons</taxon>
        <taxon>Gunneridae</taxon>
        <taxon>Pentapetalae</taxon>
        <taxon>asterids</taxon>
        <taxon>campanulids</taxon>
        <taxon>Asterales</taxon>
        <taxon>Asteraceae</taxon>
        <taxon>Asteroideae</taxon>
        <taxon>Anthemideae</taxon>
        <taxon>Artemisiinae</taxon>
        <taxon>Artemisia</taxon>
    </lineage>
</organism>
<evidence type="ECO:0000256" key="3">
    <source>
        <dbReference type="ARBA" id="ARBA00023002"/>
    </source>
</evidence>
<dbReference type="Pfam" id="PF00067">
    <property type="entry name" value="p450"/>
    <property type="match status" value="1"/>
</dbReference>
<dbReference type="AlphaFoldDB" id="A0A2U1LH60"/>
<name>A0A2U1LH60_ARTAN</name>
<keyword evidence="1" id="KW-0349">Heme</keyword>
<accession>A0A2U1LH60</accession>
<evidence type="ECO:0000313" key="6">
    <source>
        <dbReference type="EMBL" id="PWA48344.1"/>
    </source>
</evidence>
<dbReference type="STRING" id="35608.A0A2U1LH60"/>
<dbReference type="InterPro" id="IPR036396">
    <property type="entry name" value="Cyt_P450_sf"/>
</dbReference>
<keyword evidence="2" id="KW-0479">Metal-binding</keyword>
<dbReference type="GO" id="GO:0016705">
    <property type="term" value="F:oxidoreductase activity, acting on paired donors, with incorporation or reduction of molecular oxygen"/>
    <property type="evidence" value="ECO:0007669"/>
    <property type="project" value="InterPro"/>
</dbReference>
<dbReference type="PANTHER" id="PTHR47947:SF3">
    <property type="entry name" value="CYTOCHROME P450 81D1-LIKE"/>
    <property type="match status" value="1"/>
</dbReference>
<gene>
    <name evidence="6" type="ORF">CTI12_AA492020</name>
</gene>
<dbReference type="Gene3D" id="1.10.630.10">
    <property type="entry name" value="Cytochrome P450"/>
    <property type="match status" value="1"/>
</dbReference>
<proteinExistence type="predicted"/>
<keyword evidence="4" id="KW-0408">Iron</keyword>
<keyword evidence="7" id="KW-1185">Reference proteome</keyword>
<dbReference type="GO" id="GO:0005506">
    <property type="term" value="F:iron ion binding"/>
    <property type="evidence" value="ECO:0007669"/>
    <property type="project" value="InterPro"/>
</dbReference>
<dbReference type="PANTHER" id="PTHR47947">
    <property type="entry name" value="CYTOCHROME P450 82C3-RELATED"/>
    <property type="match status" value="1"/>
</dbReference>
<evidence type="ECO:0000256" key="1">
    <source>
        <dbReference type="ARBA" id="ARBA00022617"/>
    </source>
</evidence>
<keyword evidence="3" id="KW-0560">Oxidoreductase</keyword>
<evidence type="ECO:0000313" key="7">
    <source>
        <dbReference type="Proteomes" id="UP000245207"/>
    </source>
</evidence>
<dbReference type="InterPro" id="IPR001128">
    <property type="entry name" value="Cyt_P450"/>
</dbReference>
<sequence length="122" mass="14627">MMIAGKRYYGDSGEDVEEARRFKEIVMESFLLMETTNISDYLPWWKWFGGRKLEKRMVALRDKRDGFMQGLLDEHKRKIVVSIIGNEEKKNLIEVLLKLQETEHEYYKDEVIKGLMQVILYF</sequence>
<keyword evidence="5" id="KW-0503">Monooxygenase</keyword>
<evidence type="ECO:0000256" key="5">
    <source>
        <dbReference type="ARBA" id="ARBA00023033"/>
    </source>
</evidence>
<dbReference type="Proteomes" id="UP000245207">
    <property type="component" value="Unassembled WGS sequence"/>
</dbReference>
<dbReference type="GO" id="GO:0004497">
    <property type="term" value="F:monooxygenase activity"/>
    <property type="evidence" value="ECO:0007669"/>
    <property type="project" value="UniProtKB-KW"/>
</dbReference>
<protein>
    <submittedName>
        <fullName evidence="6">Cytochrome P450</fullName>
    </submittedName>
</protein>
<dbReference type="InterPro" id="IPR050651">
    <property type="entry name" value="Plant_Cytochrome_P450_Monoox"/>
</dbReference>